<organism evidence="1 2">
    <name type="scientific">Candidatus Entotheonella gemina</name>
    <dbReference type="NCBI Taxonomy" id="1429439"/>
    <lineage>
        <taxon>Bacteria</taxon>
        <taxon>Pseudomonadati</taxon>
        <taxon>Nitrospinota/Tectimicrobiota group</taxon>
        <taxon>Candidatus Tectimicrobiota</taxon>
        <taxon>Candidatus Entotheonellia</taxon>
        <taxon>Candidatus Entotheonellales</taxon>
        <taxon>Candidatus Entotheonellaceae</taxon>
        <taxon>Candidatus Entotheonella</taxon>
    </lineage>
</organism>
<evidence type="ECO:0000313" key="2">
    <source>
        <dbReference type="Proteomes" id="UP000019140"/>
    </source>
</evidence>
<dbReference type="AlphaFoldDB" id="W4M4H2"/>
<dbReference type="HOGENOM" id="CLU_2786127_0_0_7"/>
<dbReference type="EMBL" id="AZHX01001002">
    <property type="protein sequence ID" value="ETX05254.1"/>
    <property type="molecule type" value="Genomic_DNA"/>
</dbReference>
<sequence>MYVFEFTGEAEVYNSPFYPYEAWEKPRILVVKTTEIGESEIDAMRIIAREISSIYSDDWQWLWWKATR</sequence>
<protein>
    <submittedName>
        <fullName evidence="1">Uncharacterized protein</fullName>
    </submittedName>
</protein>
<proteinExistence type="predicted"/>
<comment type="caution">
    <text evidence="1">The sequence shown here is derived from an EMBL/GenBank/DDBJ whole genome shotgun (WGS) entry which is preliminary data.</text>
</comment>
<evidence type="ECO:0000313" key="1">
    <source>
        <dbReference type="EMBL" id="ETX05254.1"/>
    </source>
</evidence>
<dbReference type="Proteomes" id="UP000019140">
    <property type="component" value="Unassembled WGS sequence"/>
</dbReference>
<accession>W4M4H2</accession>
<gene>
    <name evidence="1" type="ORF">ETSY2_24060</name>
</gene>
<reference evidence="1 2" key="1">
    <citation type="journal article" date="2014" name="Nature">
        <title>An environmental bacterial taxon with a large and distinct metabolic repertoire.</title>
        <authorList>
            <person name="Wilson M.C."/>
            <person name="Mori T."/>
            <person name="Ruckert C."/>
            <person name="Uria A.R."/>
            <person name="Helf M.J."/>
            <person name="Takada K."/>
            <person name="Gernert C."/>
            <person name="Steffens U.A."/>
            <person name="Heycke N."/>
            <person name="Schmitt S."/>
            <person name="Rinke C."/>
            <person name="Helfrich E.J."/>
            <person name="Brachmann A.O."/>
            <person name="Gurgui C."/>
            <person name="Wakimoto T."/>
            <person name="Kracht M."/>
            <person name="Crusemann M."/>
            <person name="Hentschel U."/>
            <person name="Abe I."/>
            <person name="Matsunaga S."/>
            <person name="Kalinowski J."/>
            <person name="Takeyama H."/>
            <person name="Piel J."/>
        </authorList>
    </citation>
    <scope>NUCLEOTIDE SEQUENCE [LARGE SCALE GENOMIC DNA]</scope>
    <source>
        <strain evidence="2">TSY2</strain>
    </source>
</reference>
<name>W4M4H2_9BACT</name>
<keyword evidence="2" id="KW-1185">Reference proteome</keyword>